<dbReference type="Pfam" id="PF11721">
    <property type="entry name" value="Malectin"/>
    <property type="match status" value="1"/>
</dbReference>
<feature type="signal peptide" evidence="10">
    <location>
        <begin position="1"/>
        <end position="25"/>
    </location>
</feature>
<sequence length="1612" mass="171487">MFRRFPILAFHAFLLALFVANKTTAQTKIQFTLGQNSITSAGAYAPDGTLIRTLWSAVPYAAGNHTASWDGKDDNGQAMAQGSYQIRVLSHNMQYRWDGAIGNTSLAQSGPRVFQGYLPIRDIAVTDTAAYYVTGFNEGQNNLHRFSHRNTRTQYNVGRVDGFTALTLLDTDGTNLYIANNEGGVYTGGRASFIYARRISDNAEVRFAAGQEVRLNNNYPDQYYTSVLDLDQTSTALSTTGITVLSNAATGLAVQKKGQLLAVAHRNQHIIRLFDKTSGQLLRTINTASPGSLSMTPNGDLWAISGTSVVRYTNLSSNPTVAATITGLSKPLALATDPTNEDIVLVADGGSSQQVKAFSAAGGSLWTYGQAGGYPANGSDVRNDKLWFHHSVLGETTFVTILPDHSFWVGDIANSRCLHISAARTYQEQIMYQPHSYATSVDANNPTRVFNEFLEFKVDYSKPLGESWTLVKNWRAGLSTDYVGFFQGVRQVATLSNGRTYALLRNISQDYMEVAELAGTKLRPTGIKPARTTDEAASLMADGSLNLAPFNPRPGTTVTWYTRPLSGFDAANNPQWGTPIALASTPVGTTDPVSRTGGIGDIATPITSSKVVVSLDYSKNNGWHLGGLLQGSNKWLWKASPTGPLNGKGNYDIGNGVQYGGNTVLSTDRHILYGYHGEFWNNAQAGQFMHFYDNGLFVGQFGETTKNHDAREGVIAGSAGNAVSPDLASVNGETYLWVNDEGGHGPQRWHLVGTGTVQEAKGTGSLGGTIVVAAPTATFPQQLTAVPGESTLQLSWQPVPNATSYTVSYSTTPGGPYSTVTRIGSTGYTLPNLTNGIPYYVSVAAQLAAGAGPASAEVMATPLAPNASVQAVGHQASNSTEFVVDPSAPSKNSSSLQLQAPLRYVSEPLALTKVGRKGYVLFNWNSDGSDNTNVLAPFKVSKGSGWRVDTYLKFKFQVNGTSGKDAGLYSNPAGKITIDVTDDNWHYATVFCPARFDDARNFSISLAPVSQNGPAARYTVQETMGQNHVFQFRFKGAVALTVDNGQTGAVGIVQAIFLDSDTVAAAVPTPVAAPVVAPAPPQVASFTLVNADNSQDIRTLTSGETLDLATLPTKNLAIRANTGSSTVGSVALKLTGTLSKETVDNTSLYTLFGDDNGRYTPWVPQVGTYSLTATAYSAGQAGGTASAPLAINFSVVNKVAAPAVVPAAQQVVSFTLVNADNSQDIKTFVNGETINLSTLPTKNLAIRANTNPVTVGSVVIKMSGTLSKQVTENIPFYTLFGDNNGRYTPWVPQVGTYSLTATAYSAGQAGGTASAPFAISFTFANTAARPAESITAISTPTISTGSVIHRINAGGKQVSTDRGVFAADKYYVPAPGNTAAVTGNIAGTINDALYQTERYGTNGTFRYALPVTNGQYTVVLHFAETFWSEAGRRVFDVTLEGNKVLDNYDIYRKVGRYTMKTETFTTTVKDGSLNIDFSALKSDGGSDQPQVCAIEVLSTSTTLAATASTQYAVAAEPTSAAAPVLTAITLSAYPNPTPDGQVTITLPEPQTGEVWYTLFSATGSAVSGGKASLGAFGSELKLDLGRGMKQPGTYYLWLQSKTWQSRFKIVRQ</sequence>
<feature type="chain" id="PRO_5046225768" evidence="10">
    <location>
        <begin position="26"/>
        <end position="1612"/>
    </location>
</feature>
<keyword evidence="3" id="KW-0812">Transmembrane</keyword>
<dbReference type="Gene3D" id="2.60.120.430">
    <property type="entry name" value="Galactose-binding lectin"/>
    <property type="match status" value="1"/>
</dbReference>
<dbReference type="InterPro" id="IPR025965">
    <property type="entry name" value="FlgD/Vpr_Ig-like"/>
</dbReference>
<dbReference type="Pfam" id="PF00041">
    <property type="entry name" value="fn3"/>
    <property type="match status" value="1"/>
</dbReference>
<comment type="caution">
    <text evidence="12">The sequence shown here is derived from an EMBL/GenBank/DDBJ whole genome shotgun (WGS) entry which is preliminary data.</text>
</comment>
<dbReference type="Pfam" id="PF13860">
    <property type="entry name" value="FlgD_ig"/>
    <property type="match status" value="1"/>
</dbReference>
<protein>
    <submittedName>
        <fullName evidence="12">Fibronectin type III domain-containing protein</fullName>
    </submittedName>
</protein>
<evidence type="ECO:0000256" key="9">
    <source>
        <dbReference type="ARBA" id="ARBA00023277"/>
    </source>
</evidence>
<evidence type="ECO:0000256" key="4">
    <source>
        <dbReference type="ARBA" id="ARBA00022729"/>
    </source>
</evidence>
<dbReference type="PANTHER" id="PTHR13460:SF0">
    <property type="entry name" value="MALECTIN"/>
    <property type="match status" value="1"/>
</dbReference>
<evidence type="ECO:0000256" key="1">
    <source>
        <dbReference type="ARBA" id="ARBA00004115"/>
    </source>
</evidence>
<dbReference type="SMART" id="SM00060">
    <property type="entry name" value="FN3"/>
    <property type="match status" value="1"/>
</dbReference>
<keyword evidence="13" id="KW-1185">Reference proteome</keyword>
<evidence type="ECO:0000256" key="7">
    <source>
        <dbReference type="ARBA" id="ARBA00023136"/>
    </source>
</evidence>
<evidence type="ECO:0000256" key="5">
    <source>
        <dbReference type="ARBA" id="ARBA00022824"/>
    </source>
</evidence>
<dbReference type="Gene3D" id="2.60.40.4070">
    <property type="match status" value="1"/>
</dbReference>
<name>A0ABR7MI85_9BACT</name>
<dbReference type="Gene3D" id="2.60.40.10">
    <property type="entry name" value="Immunoglobulins"/>
    <property type="match status" value="1"/>
</dbReference>
<dbReference type="CDD" id="cd00063">
    <property type="entry name" value="FN3"/>
    <property type="match status" value="1"/>
</dbReference>
<keyword evidence="9" id="KW-0119">Carbohydrate metabolism</keyword>
<dbReference type="SUPFAM" id="SSF101898">
    <property type="entry name" value="NHL repeat"/>
    <property type="match status" value="1"/>
</dbReference>
<dbReference type="PANTHER" id="PTHR13460">
    <property type="match status" value="1"/>
</dbReference>
<keyword evidence="6" id="KW-1133">Transmembrane helix</keyword>
<proteinExistence type="inferred from homology"/>
<organism evidence="12 13">
    <name type="scientific">Hymenobacter citatus</name>
    <dbReference type="NCBI Taxonomy" id="2763506"/>
    <lineage>
        <taxon>Bacteria</taxon>
        <taxon>Pseudomonadati</taxon>
        <taxon>Bacteroidota</taxon>
        <taxon>Cytophagia</taxon>
        <taxon>Cytophagales</taxon>
        <taxon>Hymenobacteraceae</taxon>
        <taxon>Hymenobacter</taxon>
    </lineage>
</organism>
<dbReference type="InterPro" id="IPR008979">
    <property type="entry name" value="Galactose-bd-like_sf"/>
</dbReference>
<comment type="subcellular location">
    <subcellularLocation>
        <location evidence="1">Endoplasmic reticulum membrane</location>
        <topology evidence="1">Single-pass type I membrane protein</topology>
    </subcellularLocation>
</comment>
<dbReference type="InterPro" id="IPR021720">
    <property type="entry name" value="Malectin_dom"/>
</dbReference>
<dbReference type="SUPFAM" id="SSF63829">
    <property type="entry name" value="Calcium-dependent phosphotriesterase"/>
    <property type="match status" value="1"/>
</dbReference>
<dbReference type="Proteomes" id="UP000622017">
    <property type="component" value="Unassembled WGS sequence"/>
</dbReference>
<dbReference type="PROSITE" id="PS50853">
    <property type="entry name" value="FN3"/>
    <property type="match status" value="1"/>
</dbReference>
<evidence type="ECO:0000313" key="13">
    <source>
        <dbReference type="Proteomes" id="UP000622017"/>
    </source>
</evidence>
<feature type="domain" description="Fibronectin type-III" evidence="11">
    <location>
        <begin position="777"/>
        <end position="866"/>
    </location>
</feature>
<keyword evidence="7" id="KW-0472">Membrane</keyword>
<evidence type="ECO:0000256" key="10">
    <source>
        <dbReference type="SAM" id="SignalP"/>
    </source>
</evidence>
<keyword evidence="8" id="KW-0325">Glycoprotein</keyword>
<dbReference type="InterPro" id="IPR013783">
    <property type="entry name" value="Ig-like_fold"/>
</dbReference>
<dbReference type="EMBL" id="JACSCY010000003">
    <property type="protein sequence ID" value="MBC6610317.1"/>
    <property type="molecule type" value="Genomic_DNA"/>
</dbReference>
<evidence type="ECO:0000313" key="12">
    <source>
        <dbReference type="EMBL" id="MBC6610317.1"/>
    </source>
</evidence>
<evidence type="ECO:0000256" key="3">
    <source>
        <dbReference type="ARBA" id="ARBA00022692"/>
    </source>
</evidence>
<evidence type="ECO:0000256" key="2">
    <source>
        <dbReference type="ARBA" id="ARBA00009141"/>
    </source>
</evidence>
<comment type="similarity">
    <text evidence="2">Belongs to the malectin family.</text>
</comment>
<keyword evidence="4 10" id="KW-0732">Signal</keyword>
<dbReference type="InterPro" id="IPR039155">
    <property type="entry name" value="MLEC"/>
</dbReference>
<keyword evidence="5" id="KW-0256">Endoplasmic reticulum</keyword>
<dbReference type="SUPFAM" id="SSF49265">
    <property type="entry name" value="Fibronectin type III"/>
    <property type="match status" value="1"/>
</dbReference>
<evidence type="ECO:0000256" key="8">
    <source>
        <dbReference type="ARBA" id="ARBA00023180"/>
    </source>
</evidence>
<gene>
    <name evidence="12" type="ORF">H8B15_05265</name>
</gene>
<dbReference type="SUPFAM" id="SSF49785">
    <property type="entry name" value="Galactose-binding domain-like"/>
    <property type="match status" value="1"/>
</dbReference>
<reference evidence="12 13" key="1">
    <citation type="submission" date="2020-08" db="EMBL/GenBank/DDBJ databases">
        <title>Hymenobacter sp.</title>
        <authorList>
            <person name="Kim M.K."/>
        </authorList>
    </citation>
    <scope>NUCLEOTIDE SEQUENCE [LARGE SCALE GENOMIC DNA]</scope>
    <source>
        <strain evidence="12 13">BT507</strain>
    </source>
</reference>
<dbReference type="Gene3D" id="2.120.10.30">
    <property type="entry name" value="TolB, C-terminal domain"/>
    <property type="match status" value="1"/>
</dbReference>
<dbReference type="InterPro" id="IPR036116">
    <property type="entry name" value="FN3_sf"/>
</dbReference>
<accession>A0ABR7MI85</accession>
<dbReference type="InterPro" id="IPR003961">
    <property type="entry name" value="FN3_dom"/>
</dbReference>
<evidence type="ECO:0000256" key="6">
    <source>
        <dbReference type="ARBA" id="ARBA00022989"/>
    </source>
</evidence>
<dbReference type="InterPro" id="IPR011042">
    <property type="entry name" value="6-blade_b-propeller_TolB-like"/>
</dbReference>
<evidence type="ECO:0000259" key="11">
    <source>
        <dbReference type="PROSITE" id="PS50853"/>
    </source>
</evidence>